<evidence type="ECO:0000313" key="3">
    <source>
        <dbReference type="Proteomes" id="UP001286174"/>
    </source>
</evidence>
<keyword evidence="3" id="KW-1185">Reference proteome</keyword>
<name>A0AB35U3Y7_9FIRM</name>
<feature type="coiled-coil region" evidence="1">
    <location>
        <begin position="33"/>
        <end position="67"/>
    </location>
</feature>
<accession>A0AB35U3Y7</accession>
<sequence length="115" mass="12154">MTREEAIDEVRKLVAAPSCCKEAKAAGEAYLRAIGTAQQKAAAKELLKELEEDVTSIEDLIALARSEQGIKIFGADRAGALLEQAEKAKAAGGRYCVCPACQAGGKLLEHPEALL</sequence>
<comment type="caution">
    <text evidence="2">The sequence shown here is derived from an EMBL/GenBank/DDBJ whole genome shotgun (WGS) entry which is preliminary data.</text>
</comment>
<dbReference type="EMBL" id="JALBUR010000048">
    <property type="protein sequence ID" value="MDX8420563.1"/>
    <property type="molecule type" value="Genomic_DNA"/>
</dbReference>
<dbReference type="RefSeq" id="WP_370596684.1">
    <property type="nucleotide sequence ID" value="NZ_JALBUR010000048.1"/>
</dbReference>
<evidence type="ECO:0000256" key="1">
    <source>
        <dbReference type="SAM" id="Coils"/>
    </source>
</evidence>
<organism evidence="2 3">
    <name type="scientific">Grylomicrobium aquisgranensis</name>
    <dbReference type="NCBI Taxonomy" id="2926318"/>
    <lineage>
        <taxon>Bacteria</taxon>
        <taxon>Bacillati</taxon>
        <taxon>Bacillota</taxon>
        <taxon>Erysipelotrichia</taxon>
        <taxon>Erysipelotrichales</taxon>
        <taxon>Erysipelotrichaceae</taxon>
        <taxon>Grylomicrobium</taxon>
    </lineage>
</organism>
<reference evidence="2 3" key="1">
    <citation type="submission" date="2022-03" db="EMBL/GenBank/DDBJ databases">
        <title>Novel taxa within the pig intestine.</title>
        <authorList>
            <person name="Wylensek D."/>
            <person name="Bishof K."/>
            <person name="Afrizal A."/>
            <person name="Clavel T."/>
        </authorList>
    </citation>
    <scope>NUCLEOTIDE SEQUENCE [LARGE SCALE GENOMIC DNA]</scope>
    <source>
        <strain evidence="2 3">CLA-KB-P133</strain>
    </source>
</reference>
<proteinExistence type="predicted"/>
<protein>
    <submittedName>
        <fullName evidence="2">Molecular chaperone Hsp90</fullName>
    </submittedName>
</protein>
<dbReference type="AlphaFoldDB" id="A0AB35U3Y7"/>
<keyword evidence="1" id="KW-0175">Coiled coil</keyword>
<evidence type="ECO:0000313" key="2">
    <source>
        <dbReference type="EMBL" id="MDX8420563.1"/>
    </source>
</evidence>
<gene>
    <name evidence="2" type="ORF">MOZ60_10750</name>
</gene>
<dbReference type="Proteomes" id="UP001286174">
    <property type="component" value="Unassembled WGS sequence"/>
</dbReference>